<dbReference type="InterPro" id="IPR050121">
    <property type="entry name" value="Cytochrome_P450_monoxygenase"/>
</dbReference>
<keyword evidence="10 13" id="KW-0503">Monooxygenase</keyword>
<sequence length="495" mass="56767">MMLSLLQVFVLGFAILFLYMTINAIQRLFFHPLKGFPGPKLSAASRIPWNIATWTGTRNLALRAMHAKYGHIVRINPNELSFTHPDAWKDIYGHGTKNTQGTLPHKDWAKYGKGVNGAQNLLNARSEDHGRMRKIFNPAFSDRALKQQEPLFLKYIDLLVSKLKDGLKADPEMKWDMVRMYNFTTFDVMGDITFGEPLHMLDNAEYDPWVQTIFASLIITARMGILMEYTWFWSMFRTVLPQLNRRRLAHFSHSVDRVTKRLEKGRVSDGVDLWDLVLEQKEGKGLSRKEMDSNAALFMVAGTETTATLVSGLTFYLLSTPESMRKLTEEIRGTFSNDGDMTMEKLAALPYLNACIKETFRVYPPVPLIMPRCVPEDGSTIVGQFIPPGTSVGIPQHATFTHPRNFKMPMEYIPERWLGDKRFEGDQRSAVQPFSVGTRDCLGKNMAHHEMRLLIAKVLYNFDLELCPESKDWSDQRTFILWQKKPLMCKLTAVR</sequence>
<evidence type="ECO:0000256" key="3">
    <source>
        <dbReference type="ARBA" id="ARBA00010617"/>
    </source>
</evidence>
<dbReference type="InterPro" id="IPR017972">
    <property type="entry name" value="Cyt_P450_CS"/>
</dbReference>
<dbReference type="InterPro" id="IPR001128">
    <property type="entry name" value="Cyt_P450"/>
</dbReference>
<reference evidence="15" key="1">
    <citation type="submission" date="2020-01" db="EMBL/GenBank/DDBJ databases">
        <authorList>
            <consortium name="DOE Joint Genome Institute"/>
            <person name="Haridas S."/>
            <person name="Albert R."/>
            <person name="Binder M."/>
            <person name="Bloem J."/>
            <person name="Labutti K."/>
            <person name="Salamov A."/>
            <person name="Andreopoulos B."/>
            <person name="Baker S.E."/>
            <person name="Barry K."/>
            <person name="Bills G."/>
            <person name="Bluhm B.H."/>
            <person name="Cannon C."/>
            <person name="Castanera R."/>
            <person name="Culley D.E."/>
            <person name="Daum C."/>
            <person name="Ezra D."/>
            <person name="Gonzalez J.B."/>
            <person name="Henrissat B."/>
            <person name="Kuo A."/>
            <person name="Liang C."/>
            <person name="Lipzen A."/>
            <person name="Lutzoni F."/>
            <person name="Magnuson J."/>
            <person name="Mondo S."/>
            <person name="Nolan M."/>
            <person name="Ohm R."/>
            <person name="Pangilinan J."/>
            <person name="Park H.-J."/>
            <person name="Ramirez L."/>
            <person name="Alfaro M."/>
            <person name="Sun H."/>
            <person name="Tritt A."/>
            <person name="Yoshinaga Y."/>
            <person name="Zwiers L.-H."/>
            <person name="Turgeon B.G."/>
            <person name="Goodwin S.B."/>
            <person name="Spatafora J.W."/>
            <person name="Crous P.W."/>
            <person name="Grigoriev I.V."/>
        </authorList>
    </citation>
    <scope>NUCLEOTIDE SEQUENCE</scope>
    <source>
        <strain evidence="15">IPT5</strain>
    </source>
</reference>
<dbReference type="PANTHER" id="PTHR24305">
    <property type="entry name" value="CYTOCHROME P450"/>
    <property type="match status" value="1"/>
</dbReference>
<dbReference type="InterPro" id="IPR002401">
    <property type="entry name" value="Cyt_P450_E_grp-I"/>
</dbReference>
<evidence type="ECO:0000256" key="4">
    <source>
        <dbReference type="ARBA" id="ARBA00022617"/>
    </source>
</evidence>
<dbReference type="GO" id="GO:0016705">
    <property type="term" value="F:oxidoreductase activity, acting on paired donors, with incorporation or reduction of molecular oxygen"/>
    <property type="evidence" value="ECO:0007669"/>
    <property type="project" value="InterPro"/>
</dbReference>
<evidence type="ECO:0000256" key="10">
    <source>
        <dbReference type="ARBA" id="ARBA00023033"/>
    </source>
</evidence>
<feature type="binding site" description="axial binding residue" evidence="12">
    <location>
        <position position="441"/>
    </location>
    <ligand>
        <name>heme</name>
        <dbReference type="ChEBI" id="CHEBI:30413"/>
    </ligand>
    <ligandPart>
        <name>Fe</name>
        <dbReference type="ChEBI" id="CHEBI:18248"/>
    </ligandPart>
</feature>
<comment type="cofactor">
    <cofactor evidence="1 12">
        <name>heme</name>
        <dbReference type="ChEBI" id="CHEBI:30413"/>
    </cofactor>
</comment>
<evidence type="ECO:0000256" key="5">
    <source>
        <dbReference type="ARBA" id="ARBA00022692"/>
    </source>
</evidence>
<keyword evidence="16" id="KW-1185">Reference proteome</keyword>
<keyword evidence="7 14" id="KW-1133">Transmembrane helix</keyword>
<dbReference type="InterPro" id="IPR036396">
    <property type="entry name" value="Cyt_P450_sf"/>
</dbReference>
<evidence type="ECO:0000256" key="9">
    <source>
        <dbReference type="ARBA" id="ARBA00023004"/>
    </source>
</evidence>
<dbReference type="PRINTS" id="PR00385">
    <property type="entry name" value="P450"/>
</dbReference>
<keyword evidence="4 12" id="KW-0349">Heme</keyword>
<evidence type="ECO:0000313" key="15">
    <source>
        <dbReference type="EMBL" id="KAF2852264.1"/>
    </source>
</evidence>
<accession>A0A6A7BA24</accession>
<protein>
    <submittedName>
        <fullName evidence="15">Cytochrome P450 monooxygenase-like protein</fullName>
    </submittedName>
</protein>
<evidence type="ECO:0000256" key="14">
    <source>
        <dbReference type="SAM" id="Phobius"/>
    </source>
</evidence>
<feature type="transmembrane region" description="Helical" evidence="14">
    <location>
        <begin position="6"/>
        <end position="25"/>
    </location>
</feature>
<evidence type="ECO:0000256" key="8">
    <source>
        <dbReference type="ARBA" id="ARBA00023002"/>
    </source>
</evidence>
<dbReference type="PRINTS" id="PR00463">
    <property type="entry name" value="EP450I"/>
</dbReference>
<keyword evidence="6 12" id="KW-0479">Metal-binding</keyword>
<proteinExistence type="inferred from homology"/>
<evidence type="ECO:0000313" key="16">
    <source>
        <dbReference type="Proteomes" id="UP000799423"/>
    </source>
</evidence>
<dbReference type="CDD" id="cd11058">
    <property type="entry name" value="CYP60B-like"/>
    <property type="match status" value="1"/>
</dbReference>
<comment type="similarity">
    <text evidence="3 13">Belongs to the cytochrome P450 family.</text>
</comment>
<dbReference type="FunFam" id="1.10.630.10:FF:000047">
    <property type="entry name" value="Cytochrome P450 monooxygenase"/>
    <property type="match status" value="1"/>
</dbReference>
<keyword evidence="5 14" id="KW-0812">Transmembrane</keyword>
<dbReference type="GO" id="GO:0004497">
    <property type="term" value="F:monooxygenase activity"/>
    <property type="evidence" value="ECO:0007669"/>
    <property type="project" value="UniProtKB-KW"/>
</dbReference>
<dbReference type="Gene3D" id="1.10.630.10">
    <property type="entry name" value="Cytochrome P450"/>
    <property type="match status" value="1"/>
</dbReference>
<name>A0A6A7BA24_9PLEO</name>
<gene>
    <name evidence="15" type="ORF">T440DRAFT_38838</name>
</gene>
<dbReference type="GO" id="GO:0009403">
    <property type="term" value="P:toxin biosynthetic process"/>
    <property type="evidence" value="ECO:0007669"/>
    <property type="project" value="UniProtKB-ARBA"/>
</dbReference>
<evidence type="ECO:0000256" key="1">
    <source>
        <dbReference type="ARBA" id="ARBA00001971"/>
    </source>
</evidence>
<evidence type="ECO:0000256" key="12">
    <source>
        <dbReference type="PIRSR" id="PIRSR602401-1"/>
    </source>
</evidence>
<dbReference type="Proteomes" id="UP000799423">
    <property type="component" value="Unassembled WGS sequence"/>
</dbReference>
<dbReference type="EMBL" id="MU006299">
    <property type="protein sequence ID" value="KAF2852264.1"/>
    <property type="molecule type" value="Genomic_DNA"/>
</dbReference>
<evidence type="ECO:0000256" key="13">
    <source>
        <dbReference type="RuleBase" id="RU000461"/>
    </source>
</evidence>
<organism evidence="15 16">
    <name type="scientific">Plenodomus tracheiphilus IPT5</name>
    <dbReference type="NCBI Taxonomy" id="1408161"/>
    <lineage>
        <taxon>Eukaryota</taxon>
        <taxon>Fungi</taxon>
        <taxon>Dikarya</taxon>
        <taxon>Ascomycota</taxon>
        <taxon>Pezizomycotina</taxon>
        <taxon>Dothideomycetes</taxon>
        <taxon>Pleosporomycetidae</taxon>
        <taxon>Pleosporales</taxon>
        <taxon>Pleosporineae</taxon>
        <taxon>Leptosphaeriaceae</taxon>
        <taxon>Plenodomus</taxon>
    </lineage>
</organism>
<dbReference type="PROSITE" id="PS00086">
    <property type="entry name" value="CYTOCHROME_P450"/>
    <property type="match status" value="1"/>
</dbReference>
<dbReference type="PANTHER" id="PTHR24305:SF210">
    <property type="entry name" value="CYTOCHROME P450 MONOOXYGENASE ASQL-RELATED"/>
    <property type="match status" value="1"/>
</dbReference>
<dbReference type="GO" id="GO:0020037">
    <property type="term" value="F:heme binding"/>
    <property type="evidence" value="ECO:0007669"/>
    <property type="project" value="InterPro"/>
</dbReference>
<evidence type="ECO:0000256" key="6">
    <source>
        <dbReference type="ARBA" id="ARBA00022723"/>
    </source>
</evidence>
<dbReference type="SUPFAM" id="SSF48264">
    <property type="entry name" value="Cytochrome P450"/>
    <property type="match status" value="1"/>
</dbReference>
<dbReference type="OrthoDB" id="1470350at2759"/>
<evidence type="ECO:0000256" key="2">
    <source>
        <dbReference type="ARBA" id="ARBA00004167"/>
    </source>
</evidence>
<dbReference type="AlphaFoldDB" id="A0A6A7BA24"/>
<keyword evidence="9 12" id="KW-0408">Iron</keyword>
<comment type="subcellular location">
    <subcellularLocation>
        <location evidence="2">Membrane</location>
        <topology evidence="2">Single-pass membrane protein</topology>
    </subcellularLocation>
</comment>
<dbReference type="GO" id="GO:0005506">
    <property type="term" value="F:iron ion binding"/>
    <property type="evidence" value="ECO:0007669"/>
    <property type="project" value="InterPro"/>
</dbReference>
<dbReference type="GO" id="GO:0016020">
    <property type="term" value="C:membrane"/>
    <property type="evidence" value="ECO:0007669"/>
    <property type="project" value="UniProtKB-SubCell"/>
</dbReference>
<keyword evidence="8 13" id="KW-0560">Oxidoreductase</keyword>
<evidence type="ECO:0000256" key="11">
    <source>
        <dbReference type="ARBA" id="ARBA00023136"/>
    </source>
</evidence>
<evidence type="ECO:0000256" key="7">
    <source>
        <dbReference type="ARBA" id="ARBA00022989"/>
    </source>
</evidence>
<dbReference type="Pfam" id="PF00067">
    <property type="entry name" value="p450"/>
    <property type="match status" value="1"/>
</dbReference>
<keyword evidence="11 14" id="KW-0472">Membrane</keyword>